<keyword evidence="2" id="KW-0472">Membrane</keyword>
<dbReference type="GeneID" id="111242683"/>
<organism evidence="3 4">
    <name type="scientific">Vigna radiata var. radiata</name>
    <name type="common">Mung bean</name>
    <name type="synonym">Phaseolus aureus</name>
    <dbReference type="NCBI Taxonomy" id="3916"/>
    <lineage>
        <taxon>Eukaryota</taxon>
        <taxon>Viridiplantae</taxon>
        <taxon>Streptophyta</taxon>
        <taxon>Embryophyta</taxon>
        <taxon>Tracheophyta</taxon>
        <taxon>Spermatophyta</taxon>
        <taxon>Magnoliopsida</taxon>
        <taxon>eudicotyledons</taxon>
        <taxon>Gunneridae</taxon>
        <taxon>Pentapetalae</taxon>
        <taxon>rosids</taxon>
        <taxon>fabids</taxon>
        <taxon>Fabales</taxon>
        <taxon>Fabaceae</taxon>
        <taxon>Papilionoideae</taxon>
        <taxon>50 kb inversion clade</taxon>
        <taxon>NPAAA clade</taxon>
        <taxon>indigoferoid/millettioid clade</taxon>
        <taxon>Phaseoleae</taxon>
        <taxon>Vigna</taxon>
    </lineage>
</organism>
<reference evidence="4" key="2">
    <citation type="submission" date="2025-08" db="UniProtKB">
        <authorList>
            <consortium name="RefSeq"/>
        </authorList>
    </citation>
    <scope>IDENTIFICATION</scope>
    <source>
        <tissue evidence="4">Leaf</tissue>
    </source>
</reference>
<evidence type="ECO:0000256" key="2">
    <source>
        <dbReference type="SAM" id="Phobius"/>
    </source>
</evidence>
<keyword evidence="3" id="KW-1185">Reference proteome</keyword>
<reference evidence="3" key="1">
    <citation type="journal article" date="2014" name="Nat. Commun.">
        <title>Genome sequence of mungbean and insights into evolution within Vigna species.</title>
        <authorList>
            <person name="Kang Y.J."/>
            <person name="Kim S.K."/>
            <person name="Kim M.Y."/>
            <person name="Lestari P."/>
            <person name="Kim K.H."/>
            <person name="Ha B.K."/>
            <person name="Jun T.H."/>
            <person name="Hwang W.J."/>
            <person name="Lee T."/>
            <person name="Lee J."/>
            <person name="Shim S."/>
            <person name="Yoon M.Y."/>
            <person name="Jang Y.E."/>
            <person name="Han K.S."/>
            <person name="Taeprayoon P."/>
            <person name="Yoon N."/>
            <person name="Somta P."/>
            <person name="Tanya P."/>
            <person name="Kim K.S."/>
            <person name="Gwag J.G."/>
            <person name="Moon J.K."/>
            <person name="Lee Y.H."/>
            <person name="Park B.S."/>
            <person name="Bombarely A."/>
            <person name="Doyle J.J."/>
            <person name="Jackson S.A."/>
            <person name="Schafleitner R."/>
            <person name="Srinives P."/>
            <person name="Varshney R.K."/>
            <person name="Lee S.H."/>
        </authorList>
    </citation>
    <scope>NUCLEOTIDE SEQUENCE [LARGE SCALE GENOMIC DNA]</scope>
    <source>
        <strain evidence="3">cv. VC1973A</strain>
    </source>
</reference>
<accession>A0A3Q0FGT6</accession>
<keyword evidence="2" id="KW-1133">Transmembrane helix</keyword>
<gene>
    <name evidence="4" type="primary">LOC111242683</name>
</gene>
<feature type="region of interest" description="Disordered" evidence="1">
    <location>
        <begin position="81"/>
        <end position="108"/>
    </location>
</feature>
<keyword evidence="2" id="KW-0812">Transmembrane</keyword>
<dbReference type="AlphaFoldDB" id="A0A3Q0FGT6"/>
<sequence>MNIIIHNMALISMAASYSHFPNDSGQCAEFVVIRLDMGKMGSFLWFSMCVVFPFVSPAMSMRGVKKTSAALSATPAISATKVVDGDDEEHSDAYDFDDDPDEKHDANH</sequence>
<dbReference type="KEGG" id="vra:111242683"/>
<evidence type="ECO:0000313" key="4">
    <source>
        <dbReference type="RefSeq" id="XP_022642906.1"/>
    </source>
</evidence>
<dbReference type="Proteomes" id="UP000087766">
    <property type="component" value="Chromosome 10"/>
</dbReference>
<evidence type="ECO:0000313" key="3">
    <source>
        <dbReference type="Proteomes" id="UP000087766"/>
    </source>
</evidence>
<feature type="transmembrane region" description="Helical" evidence="2">
    <location>
        <begin position="43"/>
        <end position="61"/>
    </location>
</feature>
<evidence type="ECO:0000256" key="1">
    <source>
        <dbReference type="SAM" id="MobiDB-lite"/>
    </source>
</evidence>
<protein>
    <submittedName>
        <fullName evidence="4">Uncharacterized protein LOC111242683</fullName>
    </submittedName>
</protein>
<proteinExistence type="predicted"/>
<feature type="compositionally biased region" description="Acidic residues" evidence="1">
    <location>
        <begin position="85"/>
        <end position="100"/>
    </location>
</feature>
<name>A0A3Q0FGT6_VIGRR</name>
<dbReference type="RefSeq" id="XP_022642906.1">
    <property type="nucleotide sequence ID" value="XM_022787185.1"/>
</dbReference>